<sequence length="142" mass="15218">MEHTTPPGPLLADTCLAFTPVPAQRRRADGWTPETQTNFIRALEAMGSVGRAAKAVGMGRRSAYRLRDRPDAASFAAAWDRAISMGRTHQFSIAMDRALNGVTIIRVLKGGAIDVSGGPDMDIVRSALREDAAPLKGTKDTV</sequence>
<accession>A0A0N9UK11</accession>
<dbReference type="AlphaFoldDB" id="A0A0N9UK11"/>
<dbReference type="RefSeq" id="WP_054587011.1">
    <property type="nucleotide sequence ID" value="NZ_CP012700.1"/>
</dbReference>
<gene>
    <name evidence="1" type="ORF">AN936_04085</name>
</gene>
<reference evidence="1 2" key="1">
    <citation type="journal article" date="2015" name="Genome Announc.">
        <title>Complete Genome Sequence of Polypropylene Glycol- and Polyethylene Glycol-Degrading Sphingopyxis macrogoltabida Strain EY-1.</title>
        <authorList>
            <person name="Ohtsubo Y."/>
            <person name="Nagata Y."/>
            <person name="Numata M."/>
            <person name="Tsuchikane K."/>
            <person name="Hosoyama A."/>
            <person name="Yamazoe A."/>
            <person name="Tsuda M."/>
            <person name="Fujita N."/>
            <person name="Kawai F."/>
        </authorList>
    </citation>
    <scope>NUCLEOTIDE SEQUENCE [LARGE SCALE GENOMIC DNA]</scope>
    <source>
        <strain evidence="1 2">EY-1</strain>
    </source>
</reference>
<dbReference type="EMBL" id="CP012700">
    <property type="protein sequence ID" value="ALH79573.1"/>
    <property type="molecule type" value="Genomic_DNA"/>
</dbReference>
<dbReference type="Proteomes" id="UP000058074">
    <property type="component" value="Chromosome"/>
</dbReference>
<protein>
    <recommendedName>
        <fullName evidence="3">LysR family transcriptional regulator</fullName>
    </recommendedName>
</protein>
<name>A0A0N9UK11_SPHMC</name>
<evidence type="ECO:0008006" key="3">
    <source>
        <dbReference type="Google" id="ProtNLM"/>
    </source>
</evidence>
<organism evidence="1 2">
    <name type="scientific">Sphingopyxis macrogoltabida</name>
    <name type="common">Sphingomonas macrogoltabidus</name>
    <dbReference type="NCBI Taxonomy" id="33050"/>
    <lineage>
        <taxon>Bacteria</taxon>
        <taxon>Pseudomonadati</taxon>
        <taxon>Pseudomonadota</taxon>
        <taxon>Alphaproteobacteria</taxon>
        <taxon>Sphingomonadales</taxon>
        <taxon>Sphingomonadaceae</taxon>
        <taxon>Sphingopyxis</taxon>
    </lineage>
</organism>
<dbReference type="PATRIC" id="fig|33050.5.peg.849"/>
<evidence type="ECO:0000313" key="1">
    <source>
        <dbReference type="EMBL" id="ALH79573.1"/>
    </source>
</evidence>
<evidence type="ECO:0000313" key="2">
    <source>
        <dbReference type="Proteomes" id="UP000058074"/>
    </source>
</evidence>
<proteinExistence type="predicted"/>
<dbReference type="KEGG" id="smag:AN936_04085"/>